<dbReference type="GeneID" id="36340148"/>
<protein>
    <submittedName>
        <fullName evidence="1">Uncharacterized protein</fullName>
    </submittedName>
</protein>
<dbReference type="OrthoDB" id="6301015at2759"/>
<gene>
    <name evidence="1" type="ORF">EGR_04433</name>
</gene>
<dbReference type="Proteomes" id="UP000019149">
    <property type="component" value="Unassembled WGS sequence"/>
</dbReference>
<name>W6UR69_ECHGR</name>
<dbReference type="AlphaFoldDB" id="W6UR69"/>
<keyword evidence="2" id="KW-1185">Reference proteome</keyword>
<dbReference type="EMBL" id="APAU02000027">
    <property type="protein sequence ID" value="EUB60807.1"/>
    <property type="molecule type" value="Genomic_DNA"/>
</dbReference>
<proteinExistence type="predicted"/>
<comment type="caution">
    <text evidence="1">The sequence shown here is derived from an EMBL/GenBank/DDBJ whole genome shotgun (WGS) entry which is preliminary data.</text>
</comment>
<dbReference type="KEGG" id="egl:EGR_04433"/>
<accession>W6UR69</accession>
<reference evidence="1 2" key="1">
    <citation type="journal article" date="2013" name="Nat. Genet.">
        <title>The genome of the hydatid tapeworm Echinococcus granulosus.</title>
        <authorList>
            <person name="Zheng H."/>
            <person name="Zhang W."/>
            <person name="Zhang L."/>
            <person name="Zhang Z."/>
            <person name="Li J."/>
            <person name="Lu G."/>
            <person name="Zhu Y."/>
            <person name="Wang Y."/>
            <person name="Huang Y."/>
            <person name="Liu J."/>
            <person name="Kang H."/>
            <person name="Chen J."/>
            <person name="Wang L."/>
            <person name="Chen A."/>
            <person name="Yu S."/>
            <person name="Gao Z."/>
            <person name="Jin L."/>
            <person name="Gu W."/>
            <person name="Wang Z."/>
            <person name="Zhao L."/>
            <person name="Shi B."/>
            <person name="Wen H."/>
            <person name="Lin R."/>
            <person name="Jones M.K."/>
            <person name="Brejova B."/>
            <person name="Vinar T."/>
            <person name="Zhao G."/>
            <person name="McManus D.P."/>
            <person name="Chen Z."/>
            <person name="Zhou Y."/>
            <person name="Wang S."/>
        </authorList>
    </citation>
    <scope>NUCLEOTIDE SEQUENCE [LARGE SCALE GENOMIC DNA]</scope>
</reference>
<dbReference type="RefSeq" id="XP_024352003.1">
    <property type="nucleotide sequence ID" value="XM_024493682.1"/>
</dbReference>
<evidence type="ECO:0000313" key="1">
    <source>
        <dbReference type="EMBL" id="EUB60807.1"/>
    </source>
</evidence>
<evidence type="ECO:0000313" key="2">
    <source>
        <dbReference type="Proteomes" id="UP000019149"/>
    </source>
</evidence>
<dbReference type="CTD" id="36340148"/>
<organism evidence="1 2">
    <name type="scientific">Echinococcus granulosus</name>
    <name type="common">Hydatid tapeworm</name>
    <dbReference type="NCBI Taxonomy" id="6210"/>
    <lineage>
        <taxon>Eukaryota</taxon>
        <taxon>Metazoa</taxon>
        <taxon>Spiralia</taxon>
        <taxon>Lophotrochozoa</taxon>
        <taxon>Platyhelminthes</taxon>
        <taxon>Cestoda</taxon>
        <taxon>Eucestoda</taxon>
        <taxon>Cyclophyllidea</taxon>
        <taxon>Taeniidae</taxon>
        <taxon>Echinococcus</taxon>
        <taxon>Echinococcus granulosus group</taxon>
    </lineage>
</organism>
<sequence>MIDDSGCESTTNTKASIKTSKNLLYVAGWARPSSHANSPDTFSAPNICIYIYILPEYCVFLRLHGVSGRYIRMLKRGMYPYFFITIDQPLAERTSDRCPFPEFSLAQVLKGLGVSIQWHTKPLPNLFTSENDLIGCD</sequence>